<dbReference type="STRING" id="764298.STRMA_1859"/>
<accession>G5JWB3</accession>
<sequence length="102" mass="12301">MLQFYLDRVVATERQNKMQLLSSKSYLIALITRDSVKEHSGQFEFSDGVSHYNIVNGRLQIDIKMKDDVFYHYHFPYKVKDNQNKIKENKEIKREMERKDIK</sequence>
<gene>
    <name evidence="1" type="ORF">STRMA_1859</name>
</gene>
<keyword evidence="2" id="KW-1185">Reference proteome</keyword>
<evidence type="ECO:0000313" key="1">
    <source>
        <dbReference type="EMBL" id="EHJ51805.1"/>
    </source>
</evidence>
<dbReference type="EMBL" id="AEUW02000001">
    <property type="protein sequence ID" value="EHJ51805.1"/>
    <property type="molecule type" value="Genomic_DNA"/>
</dbReference>
<protein>
    <submittedName>
        <fullName evidence="1">Uncharacterized protein</fullName>
    </submittedName>
</protein>
<dbReference type="AlphaFoldDB" id="G5JWB3"/>
<organism evidence="1 2">
    <name type="scientific">Streptococcus macacae NCTC 11558</name>
    <dbReference type="NCBI Taxonomy" id="764298"/>
    <lineage>
        <taxon>Bacteria</taxon>
        <taxon>Bacillati</taxon>
        <taxon>Bacillota</taxon>
        <taxon>Bacilli</taxon>
        <taxon>Lactobacillales</taxon>
        <taxon>Streptococcaceae</taxon>
        <taxon>Streptococcus</taxon>
    </lineage>
</organism>
<comment type="caution">
    <text evidence="1">The sequence shown here is derived from an EMBL/GenBank/DDBJ whole genome shotgun (WGS) entry which is preliminary data.</text>
</comment>
<evidence type="ECO:0000313" key="2">
    <source>
        <dbReference type="Proteomes" id="UP000003573"/>
    </source>
</evidence>
<dbReference type="NCBIfam" id="NF041014">
    <property type="entry name" value="pilin_ComGG_2"/>
    <property type="match status" value="1"/>
</dbReference>
<dbReference type="Proteomes" id="UP000003573">
    <property type="component" value="Unassembled WGS sequence"/>
</dbReference>
<reference evidence="1 2" key="1">
    <citation type="journal article" date="2014" name="Int. J. Syst. Evol. Microbiol.">
        <title>Phylogenomics and the dynamic genome evolution of the genus Streptococcus.</title>
        <authorList>
            <consortium name="The Broad Institute Genome Sequencing Platform"/>
            <person name="Richards V.P."/>
            <person name="Palmer S.R."/>
            <person name="Pavinski Bitar P.D."/>
            <person name="Qin X."/>
            <person name="Weinstock G.M."/>
            <person name="Highlander S.K."/>
            <person name="Town C.D."/>
            <person name="Burne R.A."/>
            <person name="Stanhope M.J."/>
        </authorList>
    </citation>
    <scope>NUCLEOTIDE SEQUENCE [LARGE SCALE GENOMIC DNA]</scope>
    <source>
        <strain evidence="1 2">NCTC 11558</strain>
    </source>
</reference>
<name>G5JWB3_9STRE</name>
<dbReference type="InterPro" id="IPR047665">
    <property type="entry name" value="ComGG_streptococcus-type"/>
</dbReference>
<proteinExistence type="predicted"/>